<dbReference type="NCBIfam" id="TIGR00231">
    <property type="entry name" value="small_GTP"/>
    <property type="match status" value="1"/>
</dbReference>
<evidence type="ECO:0000256" key="17">
    <source>
        <dbReference type="RuleBase" id="RU362098"/>
    </source>
</evidence>
<evidence type="ECO:0000259" key="18">
    <source>
        <dbReference type="PROSITE" id="PS51711"/>
    </source>
</evidence>
<comment type="similarity">
    <text evidence="17">Belongs to the TRAFAC class TrmE-Era-EngA-EngB-Septin-like GTPase superfamily. FeoB GTPase (TC 9.A.8) family.</text>
</comment>
<keyword evidence="6 17" id="KW-0812">Transmembrane</keyword>
<evidence type="ECO:0000256" key="3">
    <source>
        <dbReference type="ARBA" id="ARBA00022448"/>
    </source>
</evidence>
<keyword evidence="9 17" id="KW-0408">Iron</keyword>
<evidence type="ECO:0000256" key="8">
    <source>
        <dbReference type="ARBA" id="ARBA00022989"/>
    </source>
</evidence>
<dbReference type="InterPro" id="IPR011642">
    <property type="entry name" value="Gate_dom"/>
</dbReference>
<dbReference type="Gene3D" id="1.10.287.1770">
    <property type="match status" value="1"/>
</dbReference>
<feature type="domain" description="FeoB-type G" evidence="18">
    <location>
        <begin position="1"/>
        <end position="163"/>
    </location>
</feature>
<feature type="transmembrane region" description="Helical" evidence="17">
    <location>
        <begin position="388"/>
        <end position="410"/>
    </location>
</feature>
<keyword evidence="5 17" id="KW-0410">Iron transport</keyword>
<keyword evidence="10" id="KW-0406">Ion transport</keyword>
<evidence type="ECO:0000256" key="6">
    <source>
        <dbReference type="ARBA" id="ARBA00022692"/>
    </source>
</evidence>
<feature type="binding site" evidence="15">
    <location>
        <begin position="54"/>
        <end position="57"/>
    </location>
    <ligand>
        <name>GTP</name>
        <dbReference type="ChEBI" id="CHEBI:37565"/>
        <label>1</label>
    </ligand>
</feature>
<comment type="subcellular location">
    <subcellularLocation>
        <location evidence="2 17">Cell membrane</location>
        <topology evidence="2 17">Multi-pass membrane protein</topology>
    </subcellularLocation>
</comment>
<dbReference type="InterPro" id="IPR003373">
    <property type="entry name" value="Fe2_transport_prot-B"/>
</dbReference>
<keyword evidence="12 17" id="KW-0472">Membrane</keyword>
<feature type="transmembrane region" description="Helical" evidence="17">
    <location>
        <begin position="452"/>
        <end position="474"/>
    </location>
</feature>
<keyword evidence="7 15" id="KW-0547">Nucleotide-binding</keyword>
<organism evidence="19 20">
    <name type="scientific">Dendrosporobacter quercicolus</name>
    <dbReference type="NCBI Taxonomy" id="146817"/>
    <lineage>
        <taxon>Bacteria</taxon>
        <taxon>Bacillati</taxon>
        <taxon>Bacillota</taxon>
        <taxon>Negativicutes</taxon>
        <taxon>Selenomonadales</taxon>
        <taxon>Sporomusaceae</taxon>
        <taxon>Dendrosporobacter</taxon>
    </lineage>
</organism>
<protein>
    <recommendedName>
        <fullName evidence="13 14">Ferrous iron transport protein B</fullName>
    </recommendedName>
</protein>
<feature type="transmembrane region" description="Helical" evidence="17">
    <location>
        <begin position="504"/>
        <end position="535"/>
    </location>
</feature>
<evidence type="ECO:0000313" key="20">
    <source>
        <dbReference type="Proteomes" id="UP000214880"/>
    </source>
</evidence>
<dbReference type="CDD" id="cd01879">
    <property type="entry name" value="FeoB"/>
    <property type="match status" value="1"/>
</dbReference>
<feature type="transmembrane region" description="Helical" evidence="17">
    <location>
        <begin position="583"/>
        <end position="604"/>
    </location>
</feature>
<dbReference type="Gene3D" id="3.40.50.300">
    <property type="entry name" value="P-loop containing nucleotide triphosphate hydrolases"/>
    <property type="match status" value="1"/>
</dbReference>
<evidence type="ECO:0000256" key="10">
    <source>
        <dbReference type="ARBA" id="ARBA00023065"/>
    </source>
</evidence>
<evidence type="ECO:0000256" key="7">
    <source>
        <dbReference type="ARBA" id="ARBA00022741"/>
    </source>
</evidence>
<feature type="transmembrane region" description="Helical" evidence="17">
    <location>
        <begin position="271"/>
        <end position="290"/>
    </location>
</feature>
<comment type="function">
    <text evidence="1 17">Probable transporter of a GTP-driven Fe(2+) uptake system.</text>
</comment>
<dbReference type="InterPro" id="IPR027417">
    <property type="entry name" value="P-loop_NTPase"/>
</dbReference>
<dbReference type="AlphaFoldDB" id="A0A1G9MFF7"/>
<dbReference type="GO" id="GO:0005886">
    <property type="term" value="C:plasma membrane"/>
    <property type="evidence" value="ECO:0007669"/>
    <property type="project" value="UniProtKB-SubCell"/>
</dbReference>
<name>A0A1G9MFF7_9FIRM</name>
<keyword evidence="8 17" id="KW-1133">Transmembrane helix</keyword>
<dbReference type="Pfam" id="PF17910">
    <property type="entry name" value="FeoB_Cyto"/>
    <property type="match status" value="1"/>
</dbReference>
<evidence type="ECO:0000256" key="14">
    <source>
        <dbReference type="NCBIfam" id="TIGR00437"/>
    </source>
</evidence>
<feature type="transmembrane region" description="Helical" evidence="17">
    <location>
        <begin position="422"/>
        <end position="446"/>
    </location>
</feature>
<dbReference type="PROSITE" id="PS51711">
    <property type="entry name" value="G_FEOB"/>
    <property type="match status" value="1"/>
</dbReference>
<dbReference type="Proteomes" id="UP000214880">
    <property type="component" value="Unassembled WGS sequence"/>
</dbReference>
<dbReference type="SUPFAM" id="SSF52540">
    <property type="entry name" value="P-loop containing nucleoside triphosphate hydrolases"/>
    <property type="match status" value="1"/>
</dbReference>
<feature type="binding site" evidence="16">
    <location>
        <position position="19"/>
    </location>
    <ligand>
        <name>Mg(2+)</name>
        <dbReference type="ChEBI" id="CHEBI:18420"/>
        <label>2</label>
    </ligand>
</feature>
<dbReference type="InterPro" id="IPR030389">
    <property type="entry name" value="G_FEOB_dom"/>
</dbReference>
<sequence>MAAVVLVGNPNVGKSVIFNYLTGTYATVSNYPGTTVDILRGRARIYGKTYEVIDTPGMYSLIPITEEETVTRSVLTSIKAGVVVHVIDAKNIRRMLPVTLQLLEAGLPVILDLNIIDEAKRAGVTINSRLLAEILGIPVVATAAVRKQGLENLKMSISGYRDEKPPVMNYSDCIEESIEYIGGKLTLTYGLAVRAVALLLLSGDKIVHKQAVNEPAYPAIAKKIAWLQQHHQVALNYIITSQRQAMADRILQCVMGSGKAKGPSLARLERYAREPLTGIPILCLVLYFGLYQMVGKFGAGFLVDFIDKEIFTAFVTPVVESYSAQYLAWDWLQSLIVGEYGVFTLGLRYAIVIILPIVGTFFLVFALLEDSGYLPRLAMLVDGLFKLFGLNGRAVIPLTLGTGCGTMAIMVTRTLETRRERLLATFLLALTIPCSAQLGVILSLLAHNSRALMIWAGYIGLMFIVVGWLSARLLPGERSSFYMELPPLRMPVMTNIVKKAGNRIFWYFIEILPVFIITSLVMWLLAYCGALRLIIAVMEPLMVDLGLPWQVAPAFIQGFFRRDYGAAGLYDLVKQGLLSDGQLLVAAITLTLFVPCVAQLSVMIKERGLQATLWMVALIVAAALGSGWLVNFVLLNYAIPI</sequence>
<dbReference type="OrthoDB" id="9809127at2"/>
<evidence type="ECO:0000256" key="4">
    <source>
        <dbReference type="ARBA" id="ARBA00022475"/>
    </source>
</evidence>
<evidence type="ECO:0000256" key="15">
    <source>
        <dbReference type="PIRSR" id="PIRSR603373-1"/>
    </source>
</evidence>
<dbReference type="Pfam" id="PF07670">
    <property type="entry name" value="Gate"/>
    <property type="match status" value="2"/>
</dbReference>
<dbReference type="RefSeq" id="WP_092068241.1">
    <property type="nucleotide sequence ID" value="NZ_FNHB01000001.1"/>
</dbReference>
<dbReference type="GO" id="GO:0046872">
    <property type="term" value="F:metal ion binding"/>
    <property type="evidence" value="ECO:0007669"/>
    <property type="project" value="UniProtKB-KW"/>
</dbReference>
<dbReference type="PANTHER" id="PTHR43185:SF1">
    <property type="entry name" value="FE(2+) TRANSPORTER FEOB"/>
    <property type="match status" value="1"/>
</dbReference>
<dbReference type="NCBIfam" id="TIGR00437">
    <property type="entry name" value="feoB"/>
    <property type="match status" value="1"/>
</dbReference>
<evidence type="ECO:0000256" key="13">
    <source>
        <dbReference type="ARBA" id="ARBA00031200"/>
    </source>
</evidence>
<evidence type="ECO:0000256" key="12">
    <source>
        <dbReference type="ARBA" id="ARBA00023136"/>
    </source>
</evidence>
<evidence type="ECO:0000256" key="1">
    <source>
        <dbReference type="ARBA" id="ARBA00003926"/>
    </source>
</evidence>
<keyword evidence="3 17" id="KW-0813">Transport</keyword>
<keyword evidence="16" id="KW-0479">Metal-binding</keyword>
<dbReference type="Pfam" id="PF02421">
    <property type="entry name" value="FeoB_N"/>
    <property type="match status" value="1"/>
</dbReference>
<feature type="binding site" evidence="15">
    <location>
        <begin position="8"/>
        <end position="15"/>
    </location>
    <ligand>
        <name>GTP</name>
        <dbReference type="ChEBI" id="CHEBI:37565"/>
        <label>1</label>
    </ligand>
</feature>
<evidence type="ECO:0000256" key="2">
    <source>
        <dbReference type="ARBA" id="ARBA00004651"/>
    </source>
</evidence>
<feature type="transmembrane region" description="Helical" evidence="17">
    <location>
        <begin position="616"/>
        <end position="639"/>
    </location>
</feature>
<dbReference type="GO" id="GO:0015093">
    <property type="term" value="F:ferrous iron transmembrane transporter activity"/>
    <property type="evidence" value="ECO:0007669"/>
    <property type="project" value="UniProtKB-UniRule"/>
</dbReference>
<dbReference type="InterPro" id="IPR050860">
    <property type="entry name" value="FeoB_GTPase"/>
</dbReference>
<feature type="binding site" evidence="16">
    <location>
        <position position="22"/>
    </location>
    <ligand>
        <name>Mg(2+)</name>
        <dbReference type="ChEBI" id="CHEBI:18420"/>
        <label>1</label>
    </ligand>
</feature>
<evidence type="ECO:0000256" key="5">
    <source>
        <dbReference type="ARBA" id="ARBA00022496"/>
    </source>
</evidence>
<gene>
    <name evidence="19" type="ORF">SAMN04488502_101668</name>
</gene>
<dbReference type="InterPro" id="IPR041069">
    <property type="entry name" value="FeoB_Cyto"/>
</dbReference>
<reference evidence="19 20" key="1">
    <citation type="submission" date="2016-10" db="EMBL/GenBank/DDBJ databases">
        <authorList>
            <person name="de Groot N.N."/>
        </authorList>
    </citation>
    <scope>NUCLEOTIDE SEQUENCE [LARGE SCALE GENOMIC DNA]</scope>
    <source>
        <strain evidence="19 20">DSM 1736</strain>
    </source>
</reference>
<keyword evidence="20" id="KW-1185">Reference proteome</keyword>
<evidence type="ECO:0000256" key="9">
    <source>
        <dbReference type="ARBA" id="ARBA00023004"/>
    </source>
</evidence>
<feature type="transmembrane region" description="Helical" evidence="17">
    <location>
        <begin position="310"/>
        <end position="329"/>
    </location>
</feature>
<dbReference type="Pfam" id="PF07664">
    <property type="entry name" value="FeoB_C"/>
    <property type="match status" value="1"/>
</dbReference>
<evidence type="ECO:0000313" key="19">
    <source>
        <dbReference type="EMBL" id="SDL72731.1"/>
    </source>
</evidence>
<feature type="binding site" evidence="16">
    <location>
        <position position="23"/>
    </location>
    <ligand>
        <name>Mg(2+)</name>
        <dbReference type="ChEBI" id="CHEBI:18420"/>
        <label>2</label>
    </ligand>
</feature>
<dbReference type="InterPro" id="IPR005225">
    <property type="entry name" value="Small_GTP-bd"/>
</dbReference>
<accession>A0A1G9MFF7</accession>
<keyword evidence="4" id="KW-1003">Cell membrane</keyword>
<dbReference type="GO" id="GO:0005525">
    <property type="term" value="F:GTP binding"/>
    <property type="evidence" value="ECO:0007669"/>
    <property type="project" value="UniProtKB-KW"/>
</dbReference>
<dbReference type="PRINTS" id="PR00326">
    <property type="entry name" value="GTP1OBG"/>
</dbReference>
<dbReference type="InterPro" id="IPR011640">
    <property type="entry name" value="Fe2_transport_prot_B_C"/>
</dbReference>
<keyword evidence="16" id="KW-0460">Magnesium</keyword>
<evidence type="ECO:0000256" key="16">
    <source>
        <dbReference type="PIRSR" id="PIRSR603373-2"/>
    </source>
</evidence>
<feature type="binding site" evidence="15">
    <location>
        <begin position="114"/>
        <end position="117"/>
    </location>
    <ligand>
        <name>GTP</name>
        <dbReference type="ChEBI" id="CHEBI:37565"/>
        <label>1</label>
    </ligand>
</feature>
<keyword evidence="11 15" id="KW-0342">GTP-binding</keyword>
<dbReference type="EMBL" id="FNHB01000001">
    <property type="protein sequence ID" value="SDL72731.1"/>
    <property type="molecule type" value="Genomic_DNA"/>
</dbReference>
<dbReference type="STRING" id="146817.SAMN04488502_101668"/>
<proteinExistence type="inferred from homology"/>
<dbReference type="PANTHER" id="PTHR43185">
    <property type="entry name" value="FERROUS IRON TRANSPORT PROTEIN B"/>
    <property type="match status" value="1"/>
</dbReference>
<dbReference type="InterPro" id="IPR006073">
    <property type="entry name" value="GTP-bd"/>
</dbReference>
<evidence type="ECO:0000256" key="11">
    <source>
        <dbReference type="ARBA" id="ARBA00023134"/>
    </source>
</evidence>
<feature type="transmembrane region" description="Helical" evidence="17">
    <location>
        <begin position="349"/>
        <end position="368"/>
    </location>
</feature>
<feature type="binding site" evidence="15">
    <location>
        <begin position="33"/>
        <end position="37"/>
    </location>
    <ligand>
        <name>GTP</name>
        <dbReference type="ChEBI" id="CHEBI:37565"/>
        <label>1</label>
    </ligand>
</feature>